<feature type="non-terminal residue" evidence="1">
    <location>
        <position position="1"/>
    </location>
</feature>
<keyword evidence="2" id="KW-1185">Reference proteome</keyword>
<evidence type="ECO:0000313" key="2">
    <source>
        <dbReference type="Proteomes" id="UP000004578"/>
    </source>
</evidence>
<evidence type="ECO:0000313" key="1">
    <source>
        <dbReference type="EMBL" id="EJF42236.1"/>
    </source>
</evidence>
<dbReference type="EMBL" id="AKFS01000220">
    <property type="protein sequence ID" value="EJF42236.1"/>
    <property type="molecule type" value="Genomic_DNA"/>
</dbReference>
<organism evidence="1 2">
    <name type="scientific">Schaalia georgiae F0490</name>
    <dbReference type="NCBI Taxonomy" id="1125717"/>
    <lineage>
        <taxon>Bacteria</taxon>
        <taxon>Bacillati</taxon>
        <taxon>Actinomycetota</taxon>
        <taxon>Actinomycetes</taxon>
        <taxon>Actinomycetales</taxon>
        <taxon>Actinomycetaceae</taxon>
        <taxon>Schaalia</taxon>
    </lineage>
</organism>
<comment type="caution">
    <text evidence="1">The sequence shown here is derived from an EMBL/GenBank/DDBJ whole genome shotgun (WGS) entry which is preliminary data.</text>
</comment>
<gene>
    <name evidence="1" type="ORF">HMPREF1317_2246</name>
</gene>
<name>J0X0Y1_9ACTO</name>
<reference evidence="1 2" key="1">
    <citation type="submission" date="2012-05" db="EMBL/GenBank/DDBJ databases">
        <authorList>
            <person name="Harkins D.M."/>
            <person name="Madupu R."/>
            <person name="Durkin A.S."/>
            <person name="Torralba M."/>
            <person name="Methe B."/>
            <person name="Sutton G.G."/>
            <person name="Nelson K.E."/>
        </authorList>
    </citation>
    <scope>NUCLEOTIDE SEQUENCE [LARGE SCALE GENOMIC DNA]</scope>
    <source>
        <strain evidence="1 2">F0490</strain>
    </source>
</reference>
<proteinExistence type="predicted"/>
<sequence>PAASCGRAPSPSLVLCRLQRRRLTRARGIATDFDDPDAMP</sequence>
<dbReference type="AlphaFoldDB" id="J0X0Y1"/>
<protein>
    <submittedName>
        <fullName evidence="1">Uncharacterized protein</fullName>
    </submittedName>
</protein>
<dbReference type="Proteomes" id="UP000004578">
    <property type="component" value="Unassembled WGS sequence"/>
</dbReference>
<accession>J0X0Y1</accession>